<reference evidence="2 3" key="1">
    <citation type="journal article" date="2019" name="Emerg. Microbes Infect.">
        <title>Comprehensive subspecies identification of 175 nontuberculous mycobacteria species based on 7547 genomic profiles.</title>
        <authorList>
            <person name="Matsumoto Y."/>
            <person name="Kinjo T."/>
            <person name="Motooka D."/>
            <person name="Nabeya D."/>
            <person name="Jung N."/>
            <person name="Uechi K."/>
            <person name="Horii T."/>
            <person name="Iida T."/>
            <person name="Fujita J."/>
            <person name="Nakamura S."/>
        </authorList>
    </citation>
    <scope>NUCLEOTIDE SEQUENCE [LARGE SCALE GENOMIC DNA]</scope>
    <source>
        <strain evidence="2 3">JCM 12405</strain>
    </source>
</reference>
<evidence type="ECO:0000256" key="1">
    <source>
        <dbReference type="SAM" id="Phobius"/>
    </source>
</evidence>
<evidence type="ECO:0000313" key="3">
    <source>
        <dbReference type="Proteomes" id="UP000467201"/>
    </source>
</evidence>
<gene>
    <name evidence="2" type="ORF">MDOR_10190</name>
</gene>
<dbReference type="OrthoDB" id="4722256at2"/>
<dbReference type="InterPro" id="IPR050010">
    <property type="entry name" value="ETEC_3214_dom"/>
</dbReference>
<dbReference type="KEGG" id="mdr:MDOR_10190"/>
<dbReference type="AlphaFoldDB" id="A0A7I7VP99"/>
<keyword evidence="1" id="KW-1133">Transmembrane helix</keyword>
<dbReference type="NCBIfam" id="NF043066">
    <property type="entry name" value="ETEC_3214_dom"/>
    <property type="match status" value="1"/>
</dbReference>
<organism evidence="2 3">
    <name type="scientific">Mycolicibacterium doricum</name>
    <dbReference type="NCBI Taxonomy" id="126673"/>
    <lineage>
        <taxon>Bacteria</taxon>
        <taxon>Bacillati</taxon>
        <taxon>Actinomycetota</taxon>
        <taxon>Actinomycetes</taxon>
        <taxon>Mycobacteriales</taxon>
        <taxon>Mycobacteriaceae</taxon>
        <taxon>Mycolicibacterium</taxon>
    </lineage>
</organism>
<dbReference type="Proteomes" id="UP000467201">
    <property type="component" value="Chromosome"/>
</dbReference>
<dbReference type="RefSeq" id="WP_133055550.1">
    <property type="nucleotide sequence ID" value="NZ_AP022605.1"/>
</dbReference>
<name>A0A7I7VP99_9MYCO</name>
<accession>A0A7I7VP99</accession>
<protein>
    <submittedName>
        <fullName evidence="2">Uncharacterized protein</fullName>
    </submittedName>
</protein>
<evidence type="ECO:0000313" key="2">
    <source>
        <dbReference type="EMBL" id="BBZ06850.1"/>
    </source>
</evidence>
<sequence>MTLDWLSDGWNWFLALEWSRLDNIFSALAAVTVIAGIVWAAIKFGLNPLAARLGRRRAQAKLLDKLACGSSVPFVESVFGVAQFVDHKSGHERRTYQLPGAWVLVEIRDHAVYSYAITITNRKMHYNTKRLTFDIFNIKLGKDKFPPRPEMGFEREHLWSAVPARTGYTQSYSFRYSGVTLYYHLSYNQAGAGGIGFPMTYCDIVNSADTPEDQCVEASSITANTLTVVSSEAISSEGGQYPLAVDEADVRFARTVKPPTTMNFRQRLGYRRYRIKLAAKKVWRWIWRF</sequence>
<keyword evidence="1" id="KW-0812">Transmembrane</keyword>
<keyword evidence="1" id="KW-0472">Membrane</keyword>
<dbReference type="EMBL" id="AP022605">
    <property type="protein sequence ID" value="BBZ06850.1"/>
    <property type="molecule type" value="Genomic_DNA"/>
</dbReference>
<feature type="transmembrane region" description="Helical" evidence="1">
    <location>
        <begin position="24"/>
        <end position="46"/>
    </location>
</feature>
<proteinExistence type="predicted"/>